<feature type="transmembrane region" description="Helical" evidence="11">
    <location>
        <begin position="138"/>
        <end position="158"/>
    </location>
</feature>
<dbReference type="InterPro" id="IPR049941">
    <property type="entry name" value="LPLAT_7/PORCN-like"/>
</dbReference>
<keyword evidence="7 11" id="KW-0472">Membrane</keyword>
<keyword evidence="6 11" id="KW-1133">Transmembrane helix</keyword>
<comment type="pathway">
    <text evidence="9">Phospholipid metabolism.</text>
</comment>
<evidence type="ECO:0000256" key="4">
    <source>
        <dbReference type="ARBA" id="ARBA00022679"/>
    </source>
</evidence>
<sequence>MIGFIRVFYYCHLQQRFFIRLRPDNILLSGGIGFSMALVILRHKIVYSLIGVALVLLAHAIVPKRQQTLIVFIGTFTYLMIVRFIHMILDVDEVLSHTNVVQLIITLRVIGLTFEISDSENPKKDENKRYLTDIPDTLHKLAYFYHFCGLFTGPYYTYQMLLDAQNPILKTWDPKNEVLSRIYRLLWSVPLFILINYYCPLDTIRSDDVWNVSFLTRLVYAALIFMVFKTRVYSAWAIAESICVVLGIGIYPSASKPRIIVGPTDIKEYERLKNTEIVNVDSEAIVNLDIPMVEFSNGFRDGMKSWNRSVQTWLAIYVHSRVKFMRVEMTMLVSALWHGVYAGYFMSFGVVAMCAKLEDVIYRLVPVNPETNQRPAWFRYLYIHTIRCRGFEMLATGFLLKNGADVHRFWCSIYYWLPLLTIPFYIYDLLYPAPKRDKIKTK</sequence>
<organism evidence="12 13">
    <name type="scientific">Caenorhabditis angaria</name>
    <dbReference type="NCBI Taxonomy" id="860376"/>
    <lineage>
        <taxon>Eukaryota</taxon>
        <taxon>Metazoa</taxon>
        <taxon>Ecdysozoa</taxon>
        <taxon>Nematoda</taxon>
        <taxon>Chromadorea</taxon>
        <taxon>Rhabditida</taxon>
        <taxon>Rhabditina</taxon>
        <taxon>Rhabditomorpha</taxon>
        <taxon>Rhabditoidea</taxon>
        <taxon>Rhabditidae</taxon>
        <taxon>Peloderinae</taxon>
        <taxon>Caenorhabditis</taxon>
    </lineage>
</organism>
<dbReference type="EMBL" id="CANHGI010000006">
    <property type="protein sequence ID" value="CAI5456330.1"/>
    <property type="molecule type" value="Genomic_DNA"/>
</dbReference>
<evidence type="ECO:0000313" key="13">
    <source>
        <dbReference type="Proteomes" id="UP001152747"/>
    </source>
</evidence>
<comment type="similarity">
    <text evidence="3">Belongs to the membrane-bound acyltransferase family.</text>
</comment>
<evidence type="ECO:0000256" key="6">
    <source>
        <dbReference type="ARBA" id="ARBA00022989"/>
    </source>
</evidence>
<evidence type="ECO:0000256" key="10">
    <source>
        <dbReference type="ARBA" id="ARBA00093678"/>
    </source>
</evidence>
<dbReference type="Pfam" id="PF03062">
    <property type="entry name" value="MBOAT"/>
    <property type="match status" value="1"/>
</dbReference>
<evidence type="ECO:0000256" key="7">
    <source>
        <dbReference type="ARBA" id="ARBA00023136"/>
    </source>
</evidence>
<feature type="transmembrane region" description="Helical" evidence="11">
    <location>
        <begin position="331"/>
        <end position="353"/>
    </location>
</feature>
<keyword evidence="4" id="KW-0808">Transferase</keyword>
<dbReference type="AlphaFoldDB" id="A0A9P1J626"/>
<dbReference type="PANTHER" id="PTHR13906">
    <property type="entry name" value="PORCUPINE"/>
    <property type="match status" value="1"/>
</dbReference>
<dbReference type="GO" id="GO:0071617">
    <property type="term" value="F:lysophospholipid acyltransferase activity"/>
    <property type="evidence" value="ECO:0007669"/>
    <property type="project" value="TreeGrafter"/>
</dbReference>
<feature type="transmembrane region" description="Helical" evidence="11">
    <location>
        <begin position="21"/>
        <end position="39"/>
    </location>
</feature>
<comment type="subcellular location">
    <subcellularLocation>
        <location evidence="1">Membrane</location>
        <topology evidence="1">Multi-pass membrane protein</topology>
    </subcellularLocation>
</comment>
<name>A0A9P1J626_9PELO</name>
<feature type="transmembrane region" description="Helical" evidence="11">
    <location>
        <begin position="209"/>
        <end position="227"/>
    </location>
</feature>
<keyword evidence="13" id="KW-1185">Reference proteome</keyword>
<comment type="pathway">
    <text evidence="2">Lipid metabolism; phospholipid metabolism.</text>
</comment>
<feature type="transmembrane region" description="Helical" evidence="11">
    <location>
        <begin position="178"/>
        <end position="197"/>
    </location>
</feature>
<dbReference type="PANTHER" id="PTHR13906:SF16">
    <property type="entry name" value="LYSOPHOSPHOLIPID ACYLTRANSFERASE 7"/>
    <property type="match status" value="1"/>
</dbReference>
<accession>A0A9P1J626</accession>
<dbReference type="GO" id="GO:0006661">
    <property type="term" value="P:phosphatidylinositol biosynthetic process"/>
    <property type="evidence" value="ECO:0007669"/>
    <property type="project" value="TreeGrafter"/>
</dbReference>
<dbReference type="OrthoDB" id="7663182at2759"/>
<protein>
    <recommendedName>
        <fullName evidence="10">Lysophospholipid acyltransferase 7</fullName>
    </recommendedName>
</protein>
<evidence type="ECO:0000256" key="5">
    <source>
        <dbReference type="ARBA" id="ARBA00022692"/>
    </source>
</evidence>
<evidence type="ECO:0000256" key="8">
    <source>
        <dbReference type="ARBA" id="ARBA00023315"/>
    </source>
</evidence>
<feature type="transmembrane region" description="Helical" evidence="11">
    <location>
        <begin position="45"/>
        <end position="62"/>
    </location>
</feature>
<dbReference type="GO" id="GO:0030258">
    <property type="term" value="P:lipid modification"/>
    <property type="evidence" value="ECO:0007669"/>
    <property type="project" value="TreeGrafter"/>
</dbReference>
<feature type="transmembrane region" description="Helical" evidence="11">
    <location>
        <begin position="413"/>
        <end position="433"/>
    </location>
</feature>
<dbReference type="GO" id="GO:0016020">
    <property type="term" value="C:membrane"/>
    <property type="evidence" value="ECO:0007669"/>
    <property type="project" value="UniProtKB-SubCell"/>
</dbReference>
<dbReference type="Proteomes" id="UP001152747">
    <property type="component" value="Unassembled WGS sequence"/>
</dbReference>
<dbReference type="InterPro" id="IPR004299">
    <property type="entry name" value="MBOAT_fam"/>
</dbReference>
<feature type="transmembrane region" description="Helical" evidence="11">
    <location>
        <begin position="69"/>
        <end position="88"/>
    </location>
</feature>
<dbReference type="GO" id="GO:0044233">
    <property type="term" value="C:mitochondria-associated endoplasmic reticulum membrane contact site"/>
    <property type="evidence" value="ECO:0007669"/>
    <property type="project" value="TreeGrafter"/>
</dbReference>
<proteinExistence type="inferred from homology"/>
<comment type="caution">
    <text evidence="12">The sequence shown here is derived from an EMBL/GenBank/DDBJ whole genome shotgun (WGS) entry which is preliminary data.</text>
</comment>
<keyword evidence="5 11" id="KW-0812">Transmembrane</keyword>
<keyword evidence="8" id="KW-0012">Acyltransferase</keyword>
<gene>
    <name evidence="12" type="ORF">CAMP_LOCUS18967</name>
</gene>
<evidence type="ECO:0000313" key="12">
    <source>
        <dbReference type="EMBL" id="CAI5456330.1"/>
    </source>
</evidence>
<evidence type="ECO:0000256" key="3">
    <source>
        <dbReference type="ARBA" id="ARBA00010323"/>
    </source>
</evidence>
<evidence type="ECO:0000256" key="1">
    <source>
        <dbReference type="ARBA" id="ARBA00004141"/>
    </source>
</evidence>
<evidence type="ECO:0000256" key="11">
    <source>
        <dbReference type="SAM" id="Phobius"/>
    </source>
</evidence>
<evidence type="ECO:0000256" key="9">
    <source>
        <dbReference type="ARBA" id="ARBA00025707"/>
    </source>
</evidence>
<evidence type="ECO:0000256" key="2">
    <source>
        <dbReference type="ARBA" id="ARBA00005074"/>
    </source>
</evidence>
<reference evidence="12" key="1">
    <citation type="submission" date="2022-11" db="EMBL/GenBank/DDBJ databases">
        <authorList>
            <person name="Kikuchi T."/>
        </authorList>
    </citation>
    <scope>NUCLEOTIDE SEQUENCE</scope>
    <source>
        <strain evidence="12">PS1010</strain>
    </source>
</reference>